<evidence type="ECO:0008006" key="4">
    <source>
        <dbReference type="Google" id="ProtNLM"/>
    </source>
</evidence>
<keyword evidence="1" id="KW-1133">Transmembrane helix</keyword>
<keyword evidence="1" id="KW-0472">Membrane</keyword>
<dbReference type="OrthoDB" id="329514at2"/>
<dbReference type="AlphaFoldDB" id="A0A554VDQ1"/>
<evidence type="ECO:0000256" key="1">
    <source>
        <dbReference type="SAM" id="Phobius"/>
    </source>
</evidence>
<feature type="transmembrane region" description="Helical" evidence="1">
    <location>
        <begin position="122"/>
        <end position="142"/>
    </location>
</feature>
<organism evidence="2 3">
    <name type="scientific">Aquimarina algiphila</name>
    <dbReference type="NCBI Taxonomy" id="2047982"/>
    <lineage>
        <taxon>Bacteria</taxon>
        <taxon>Pseudomonadati</taxon>
        <taxon>Bacteroidota</taxon>
        <taxon>Flavobacteriia</taxon>
        <taxon>Flavobacteriales</taxon>
        <taxon>Flavobacteriaceae</taxon>
        <taxon>Aquimarina</taxon>
    </lineage>
</organism>
<feature type="transmembrane region" description="Helical" evidence="1">
    <location>
        <begin position="85"/>
        <end position="110"/>
    </location>
</feature>
<name>A0A554VDQ1_9FLAO</name>
<sequence>MYTTVLILHSLVKWCVLLALILTLYRSYKGYFYNLPYYKIDNSIRHWTVTIAHIQLVLGIILYAQSPIIQYFWRNLKDAFYEMDIVFFGLIHFLLMCSAIIVLTIGSALAKRKLNKKDKYKTTVIWFTIALLIILIAIPWPFSPLSNRPYIRTF</sequence>
<evidence type="ECO:0000313" key="3">
    <source>
        <dbReference type="Proteomes" id="UP000318833"/>
    </source>
</evidence>
<dbReference type="EMBL" id="VLNR01000067">
    <property type="protein sequence ID" value="TSE05046.1"/>
    <property type="molecule type" value="Genomic_DNA"/>
</dbReference>
<dbReference type="Proteomes" id="UP000318833">
    <property type="component" value="Unassembled WGS sequence"/>
</dbReference>
<feature type="transmembrane region" description="Helical" evidence="1">
    <location>
        <begin position="46"/>
        <end position="65"/>
    </location>
</feature>
<proteinExistence type="predicted"/>
<accession>A0A554VDQ1</accession>
<dbReference type="RefSeq" id="WP_109435109.1">
    <property type="nucleotide sequence ID" value="NZ_CANMIK010000073.1"/>
</dbReference>
<reference evidence="2 3" key="1">
    <citation type="submission" date="2019-07" db="EMBL/GenBank/DDBJ databases">
        <title>The draft genome sequence of Aquimarina algiphila M91.</title>
        <authorList>
            <person name="Meng X."/>
        </authorList>
    </citation>
    <scope>NUCLEOTIDE SEQUENCE [LARGE SCALE GENOMIC DNA]</scope>
    <source>
        <strain evidence="2 3">M91</strain>
    </source>
</reference>
<feature type="transmembrane region" description="Helical" evidence="1">
    <location>
        <begin position="6"/>
        <end position="25"/>
    </location>
</feature>
<keyword evidence="3" id="KW-1185">Reference proteome</keyword>
<protein>
    <recommendedName>
        <fullName evidence="4">Cytochrome B</fullName>
    </recommendedName>
</protein>
<keyword evidence="1" id="KW-0812">Transmembrane</keyword>
<gene>
    <name evidence="2" type="ORF">FOF46_24220</name>
</gene>
<evidence type="ECO:0000313" key="2">
    <source>
        <dbReference type="EMBL" id="TSE05046.1"/>
    </source>
</evidence>
<comment type="caution">
    <text evidence="2">The sequence shown here is derived from an EMBL/GenBank/DDBJ whole genome shotgun (WGS) entry which is preliminary data.</text>
</comment>